<dbReference type="AlphaFoldDB" id="A0A835UH91"/>
<feature type="compositionally biased region" description="Polar residues" evidence="1">
    <location>
        <begin position="104"/>
        <end position="115"/>
    </location>
</feature>
<name>A0A835UH91_VANPL</name>
<comment type="caution">
    <text evidence="2">The sequence shown here is derived from an EMBL/GenBank/DDBJ whole genome shotgun (WGS) entry which is preliminary data.</text>
</comment>
<evidence type="ECO:0000313" key="2">
    <source>
        <dbReference type="EMBL" id="KAG0461587.1"/>
    </source>
</evidence>
<dbReference type="EMBL" id="JADCNM010000011">
    <property type="protein sequence ID" value="KAG0463043.1"/>
    <property type="molecule type" value="Genomic_DNA"/>
</dbReference>
<sequence>MTAGDRNRDHYAMGTTKWEKKPQTDFRSLANFNCNGFNVNQRHVGANICTGSSLTLPNPVRRDRELGSQRIVGDVFEAKIPPEERKEKSSAKELEWGGKCLGGESQSLERSCTIE</sequence>
<dbReference type="EMBL" id="JADCNL010000011">
    <property type="protein sequence ID" value="KAG0461587.1"/>
    <property type="molecule type" value="Genomic_DNA"/>
</dbReference>
<feature type="compositionally biased region" description="Basic and acidic residues" evidence="1">
    <location>
        <begin position="82"/>
        <end position="96"/>
    </location>
</feature>
<proteinExistence type="predicted"/>
<keyword evidence="4" id="KW-1185">Reference proteome</keyword>
<evidence type="ECO:0000313" key="4">
    <source>
        <dbReference type="Proteomes" id="UP000636800"/>
    </source>
</evidence>
<protein>
    <submittedName>
        <fullName evidence="2">Uncharacterized protein</fullName>
    </submittedName>
</protein>
<evidence type="ECO:0000313" key="3">
    <source>
        <dbReference type="EMBL" id="KAG0463043.1"/>
    </source>
</evidence>
<reference evidence="4 5" key="1">
    <citation type="journal article" date="2020" name="Nat. Food">
        <title>A phased Vanilla planifolia genome enables genetic improvement of flavour and production.</title>
        <authorList>
            <person name="Hasing T."/>
            <person name="Tang H."/>
            <person name="Brym M."/>
            <person name="Khazi F."/>
            <person name="Huang T."/>
            <person name="Chambers A.H."/>
        </authorList>
    </citation>
    <scope>NUCLEOTIDE SEQUENCE [LARGE SCALE GENOMIC DNA]</scope>
    <source>
        <tissue evidence="2">Leaf</tissue>
    </source>
</reference>
<organism evidence="2 4">
    <name type="scientific">Vanilla planifolia</name>
    <name type="common">Vanilla</name>
    <dbReference type="NCBI Taxonomy" id="51239"/>
    <lineage>
        <taxon>Eukaryota</taxon>
        <taxon>Viridiplantae</taxon>
        <taxon>Streptophyta</taxon>
        <taxon>Embryophyta</taxon>
        <taxon>Tracheophyta</taxon>
        <taxon>Spermatophyta</taxon>
        <taxon>Magnoliopsida</taxon>
        <taxon>Liliopsida</taxon>
        <taxon>Asparagales</taxon>
        <taxon>Orchidaceae</taxon>
        <taxon>Vanilloideae</taxon>
        <taxon>Vanilleae</taxon>
        <taxon>Vanilla</taxon>
    </lineage>
</organism>
<evidence type="ECO:0000256" key="1">
    <source>
        <dbReference type="SAM" id="MobiDB-lite"/>
    </source>
</evidence>
<dbReference type="Proteomes" id="UP000639772">
    <property type="component" value="Chromosome 11"/>
</dbReference>
<gene>
    <name evidence="3" type="ORF">HPP92_021519</name>
    <name evidence="2" type="ORF">HPP92_021884</name>
</gene>
<accession>A0A835UH91</accession>
<feature type="region of interest" description="Disordered" evidence="1">
    <location>
        <begin position="82"/>
        <end position="115"/>
    </location>
</feature>
<evidence type="ECO:0000313" key="5">
    <source>
        <dbReference type="Proteomes" id="UP000639772"/>
    </source>
</evidence>
<dbReference type="Proteomes" id="UP000636800">
    <property type="component" value="Chromosome 11"/>
</dbReference>